<dbReference type="Pfam" id="PF07883">
    <property type="entry name" value="Cupin_2"/>
    <property type="match status" value="1"/>
</dbReference>
<comment type="caution">
    <text evidence="3">The sequence shown here is derived from an EMBL/GenBank/DDBJ whole genome shotgun (WGS) entry which is preliminary data.</text>
</comment>
<proteinExistence type="predicted"/>
<dbReference type="SUPFAM" id="SSF51182">
    <property type="entry name" value="RmlC-like cupins"/>
    <property type="match status" value="1"/>
</dbReference>
<dbReference type="InterPro" id="IPR051610">
    <property type="entry name" value="GPI/OXD"/>
</dbReference>
<evidence type="ECO:0000256" key="1">
    <source>
        <dbReference type="ARBA" id="ARBA00022723"/>
    </source>
</evidence>
<dbReference type="PANTHER" id="PTHR35848">
    <property type="entry name" value="OXALATE-BINDING PROTEIN"/>
    <property type="match status" value="1"/>
</dbReference>
<sequence>MTDSLRANDGVFNLEFSPEFVQQFSQGGLTTLEQVAQFNPEGYVKRSIFKTDSLHFGLYCLEPGQINARHKHPQNDEICYVVRGTGEIVIGDEIAAVEAGVFIHAHQSVEHEIRNTGTERMLIIVVQSPLPLKTER</sequence>
<evidence type="ECO:0000313" key="4">
    <source>
        <dbReference type="Proteomes" id="UP000257002"/>
    </source>
</evidence>
<keyword evidence="1" id="KW-0479">Metal-binding</keyword>
<reference evidence="3 4" key="1">
    <citation type="submission" date="2017-10" db="EMBL/GenBank/DDBJ databases">
        <title>A large-scale comparative metagenomic study reveals the eutrophication-driven functional interactions in six Microcystis-epibionts communities.</title>
        <authorList>
            <person name="Li Q."/>
            <person name="Lin F."/>
        </authorList>
    </citation>
    <scope>NUCLEOTIDE SEQUENCE [LARGE SCALE GENOMIC DNA]</scope>
    <source>
        <strain evidence="3">TW10</strain>
    </source>
</reference>
<dbReference type="InterPro" id="IPR011051">
    <property type="entry name" value="RmlC_Cupin_sf"/>
</dbReference>
<dbReference type="GO" id="GO:0046872">
    <property type="term" value="F:metal ion binding"/>
    <property type="evidence" value="ECO:0007669"/>
    <property type="project" value="UniProtKB-KW"/>
</dbReference>
<name>A0A3E0LZ66_9CHRO</name>
<dbReference type="Proteomes" id="UP000257002">
    <property type="component" value="Unassembled WGS sequence"/>
</dbReference>
<dbReference type="PANTHER" id="PTHR35848:SF6">
    <property type="entry name" value="CUPIN TYPE-2 DOMAIN-CONTAINING PROTEIN"/>
    <property type="match status" value="1"/>
</dbReference>
<evidence type="ECO:0000313" key="3">
    <source>
        <dbReference type="EMBL" id="REJ52785.1"/>
    </source>
</evidence>
<dbReference type="InterPro" id="IPR014710">
    <property type="entry name" value="RmlC-like_jellyroll"/>
</dbReference>
<dbReference type="AlphaFoldDB" id="A0A3E0LZ66"/>
<feature type="domain" description="Cupin type-2" evidence="2">
    <location>
        <begin position="58"/>
        <end position="126"/>
    </location>
</feature>
<gene>
    <name evidence="3" type="ORF">DWQ51_09885</name>
</gene>
<dbReference type="Gene3D" id="2.60.120.10">
    <property type="entry name" value="Jelly Rolls"/>
    <property type="match status" value="1"/>
</dbReference>
<protein>
    <submittedName>
        <fullName evidence="3">Cupin domain-containing protein</fullName>
    </submittedName>
</protein>
<evidence type="ECO:0000259" key="2">
    <source>
        <dbReference type="Pfam" id="PF07883"/>
    </source>
</evidence>
<dbReference type="EMBL" id="QQWD01000009">
    <property type="protein sequence ID" value="REJ52785.1"/>
    <property type="molecule type" value="Genomic_DNA"/>
</dbReference>
<organism evidence="3 4">
    <name type="scientific">Microcystis wesenbergii TW10</name>
    <dbReference type="NCBI Taxonomy" id="2060474"/>
    <lineage>
        <taxon>Bacteria</taxon>
        <taxon>Bacillati</taxon>
        <taxon>Cyanobacteriota</taxon>
        <taxon>Cyanophyceae</taxon>
        <taxon>Oscillatoriophycideae</taxon>
        <taxon>Chroococcales</taxon>
        <taxon>Microcystaceae</taxon>
        <taxon>Microcystis</taxon>
    </lineage>
</organism>
<accession>A0A3E0LZ66</accession>
<dbReference type="InterPro" id="IPR013096">
    <property type="entry name" value="Cupin_2"/>
</dbReference>